<dbReference type="PANTHER" id="PTHR31232:SF156">
    <property type="entry name" value="PLANT SELF-INCOMPATIBILITY PROTEIN S1 FAMILY-RELATED"/>
    <property type="match status" value="1"/>
</dbReference>
<dbReference type="EMBL" id="BDDD01000833">
    <property type="protein sequence ID" value="GAV70660.1"/>
    <property type="molecule type" value="Genomic_DNA"/>
</dbReference>
<dbReference type="InterPro" id="IPR010264">
    <property type="entry name" value="Self-incomp_S1"/>
</dbReference>
<comment type="similarity">
    <text evidence="2 6">Belongs to the plant self-incompatibility (S1) protein family.</text>
</comment>
<name>A0A1Q3BRP3_CEPFO</name>
<keyword evidence="5" id="KW-0732">Signal</keyword>
<evidence type="ECO:0000256" key="3">
    <source>
        <dbReference type="ARBA" id="ARBA00022471"/>
    </source>
</evidence>
<evidence type="ECO:0000313" key="7">
    <source>
        <dbReference type="EMBL" id="GAV70660.1"/>
    </source>
</evidence>
<keyword evidence="3 6" id="KW-0713">Self-incompatibility</keyword>
<comment type="caution">
    <text evidence="7">The sequence shown here is derived from an EMBL/GenBank/DDBJ whole genome shotgun (WGS) entry which is preliminary data.</text>
</comment>
<dbReference type="Proteomes" id="UP000187406">
    <property type="component" value="Unassembled WGS sequence"/>
</dbReference>
<dbReference type="GO" id="GO:0060320">
    <property type="term" value="P:rejection of self pollen"/>
    <property type="evidence" value="ECO:0007669"/>
    <property type="project" value="UniProtKB-KW"/>
</dbReference>
<evidence type="ECO:0000256" key="2">
    <source>
        <dbReference type="ARBA" id="ARBA00005581"/>
    </source>
</evidence>
<sequence length="102" mass="12118">MLHIECKSKDNDLGMHNLSPGANFTWSFRENFFQRTLFWCHAIKDATFKVFWLDAFLFYKCMWKRCIYVAKDDGISIKDLHKKLDELLQKWESGPQTDGAYS</sequence>
<evidence type="ECO:0000313" key="8">
    <source>
        <dbReference type="Proteomes" id="UP000187406"/>
    </source>
</evidence>
<evidence type="ECO:0000256" key="6">
    <source>
        <dbReference type="RuleBase" id="RU367044"/>
    </source>
</evidence>
<evidence type="ECO:0000256" key="4">
    <source>
        <dbReference type="ARBA" id="ARBA00022525"/>
    </source>
</evidence>
<dbReference type="OrthoDB" id="1727555at2759"/>
<evidence type="ECO:0000256" key="1">
    <source>
        <dbReference type="ARBA" id="ARBA00004613"/>
    </source>
</evidence>
<protein>
    <recommendedName>
        <fullName evidence="6">S-protein homolog</fullName>
    </recommendedName>
</protein>
<dbReference type="AlphaFoldDB" id="A0A1Q3BRP3"/>
<dbReference type="InParanoid" id="A0A1Q3BRP3"/>
<evidence type="ECO:0000256" key="5">
    <source>
        <dbReference type="ARBA" id="ARBA00022729"/>
    </source>
</evidence>
<dbReference type="PANTHER" id="PTHR31232">
    <property type="match status" value="1"/>
</dbReference>
<reference evidence="8" key="1">
    <citation type="submission" date="2016-04" db="EMBL/GenBank/DDBJ databases">
        <title>Cephalotus genome sequencing.</title>
        <authorList>
            <person name="Fukushima K."/>
            <person name="Hasebe M."/>
            <person name="Fang X."/>
        </authorList>
    </citation>
    <scope>NUCLEOTIDE SEQUENCE [LARGE SCALE GENOMIC DNA]</scope>
    <source>
        <strain evidence="8">cv. St1</strain>
    </source>
</reference>
<proteinExistence type="inferred from homology"/>
<organism evidence="7 8">
    <name type="scientific">Cephalotus follicularis</name>
    <name type="common">Albany pitcher plant</name>
    <dbReference type="NCBI Taxonomy" id="3775"/>
    <lineage>
        <taxon>Eukaryota</taxon>
        <taxon>Viridiplantae</taxon>
        <taxon>Streptophyta</taxon>
        <taxon>Embryophyta</taxon>
        <taxon>Tracheophyta</taxon>
        <taxon>Spermatophyta</taxon>
        <taxon>Magnoliopsida</taxon>
        <taxon>eudicotyledons</taxon>
        <taxon>Gunneridae</taxon>
        <taxon>Pentapetalae</taxon>
        <taxon>rosids</taxon>
        <taxon>fabids</taxon>
        <taxon>Oxalidales</taxon>
        <taxon>Cephalotaceae</taxon>
        <taxon>Cephalotus</taxon>
    </lineage>
</organism>
<gene>
    <name evidence="7" type="ORF">CFOL_v3_14158</name>
</gene>
<dbReference type="Pfam" id="PF05938">
    <property type="entry name" value="Self-incomp_S1"/>
    <property type="match status" value="1"/>
</dbReference>
<keyword evidence="8" id="KW-1185">Reference proteome</keyword>
<comment type="subcellular location">
    <subcellularLocation>
        <location evidence="1 6">Secreted</location>
    </subcellularLocation>
</comment>
<keyword evidence="4 6" id="KW-0964">Secreted</keyword>
<dbReference type="GO" id="GO:0005576">
    <property type="term" value="C:extracellular region"/>
    <property type="evidence" value="ECO:0007669"/>
    <property type="project" value="UniProtKB-SubCell"/>
</dbReference>
<accession>A0A1Q3BRP3</accession>